<dbReference type="InterPro" id="IPR011990">
    <property type="entry name" value="TPR-like_helical_dom_sf"/>
</dbReference>
<organism evidence="1 2">
    <name type="scientific">Desulfomicrobium norvegicum (strain DSM 1741 / NCIMB 8310)</name>
    <name type="common">Desulfovibrio baculatus (strain Norway 4)</name>
    <name type="synonym">Desulfovibrio desulfuricans (strain Norway 4)</name>
    <dbReference type="NCBI Taxonomy" id="52561"/>
    <lineage>
        <taxon>Bacteria</taxon>
        <taxon>Pseudomonadati</taxon>
        <taxon>Thermodesulfobacteriota</taxon>
        <taxon>Desulfovibrionia</taxon>
        <taxon>Desulfovibrionales</taxon>
        <taxon>Desulfomicrobiaceae</taxon>
        <taxon>Desulfomicrobium</taxon>
    </lineage>
</organism>
<proteinExistence type="predicted"/>
<dbReference type="SUPFAM" id="SSF81901">
    <property type="entry name" value="HCP-like"/>
    <property type="match status" value="1"/>
</dbReference>
<dbReference type="Gene3D" id="1.25.40.10">
    <property type="entry name" value="Tetratricopeptide repeat domain"/>
    <property type="match status" value="1"/>
</dbReference>
<accession>A0A8G2F8R0</accession>
<evidence type="ECO:0000313" key="1">
    <source>
        <dbReference type="EMBL" id="SFM11958.1"/>
    </source>
</evidence>
<dbReference type="AlphaFoldDB" id="A0A8G2F8R0"/>
<keyword evidence="2" id="KW-1185">Reference proteome</keyword>
<dbReference type="Proteomes" id="UP000199581">
    <property type="component" value="Unassembled WGS sequence"/>
</dbReference>
<dbReference type="EMBL" id="FOTO01000015">
    <property type="protein sequence ID" value="SFM11958.1"/>
    <property type="molecule type" value="Genomic_DNA"/>
</dbReference>
<evidence type="ECO:0000313" key="2">
    <source>
        <dbReference type="Proteomes" id="UP000199581"/>
    </source>
</evidence>
<protein>
    <submittedName>
        <fullName evidence="1">Uncharacterized protein</fullName>
    </submittedName>
</protein>
<gene>
    <name evidence="1" type="ORF">SAMN05421830_11516</name>
</gene>
<sequence length="412" mass="46264">MTYCVDANETSTMRDEIMKHLLCLVSVLFSLALLPAVVFATPAEEAKFFYEEASGPTDKELSVDVRIIRYAYRSSMSQSGRPMDAKEKQYVFKELLTNGLQGDIHALAMAAVLPHVDPEFSEGIDVSPIEPWLIRNLGEAEGHWLLGVFYLHWLSGFPPLSHAPVYMNAPDHFRKSALAGNRKSMLFTSGHVPKGDDFTPPHGQELKHPMPDYIAKGEREKWYWTVRAAELGDAWANAFVGSEYAHVQPGWPVEETSRMVLYYWDRAARFGYSNAAAWLSLIFEHGINTDHGTHIVTEQDCKKAFFYVSLAVRLDHDGEYSKDKKKSEAGAAAEFHAQKYIKGLPKINFAPCMTQSEYEAALKESKIAYDEFKARQAEEKAAQQALYDKAREALPELRAELAAVGVKMGDGQ</sequence>
<comment type="caution">
    <text evidence="1">The sequence shown here is derived from an EMBL/GenBank/DDBJ whole genome shotgun (WGS) entry which is preliminary data.</text>
</comment>
<name>A0A8G2F8R0_DESNO</name>
<reference evidence="1 2" key="1">
    <citation type="submission" date="2016-10" db="EMBL/GenBank/DDBJ databases">
        <authorList>
            <person name="Varghese N."/>
            <person name="Submissions S."/>
        </authorList>
    </citation>
    <scope>NUCLEOTIDE SEQUENCE [LARGE SCALE GENOMIC DNA]</scope>
    <source>
        <strain evidence="1 2">DSM 1741</strain>
    </source>
</reference>